<organism evidence="2 3">
    <name type="scientific">Portunus trituberculatus</name>
    <name type="common">Swimming crab</name>
    <name type="synonym">Neptunus trituberculatus</name>
    <dbReference type="NCBI Taxonomy" id="210409"/>
    <lineage>
        <taxon>Eukaryota</taxon>
        <taxon>Metazoa</taxon>
        <taxon>Ecdysozoa</taxon>
        <taxon>Arthropoda</taxon>
        <taxon>Crustacea</taxon>
        <taxon>Multicrustacea</taxon>
        <taxon>Malacostraca</taxon>
        <taxon>Eumalacostraca</taxon>
        <taxon>Eucarida</taxon>
        <taxon>Decapoda</taxon>
        <taxon>Pleocyemata</taxon>
        <taxon>Brachyura</taxon>
        <taxon>Eubrachyura</taxon>
        <taxon>Portunoidea</taxon>
        <taxon>Portunidae</taxon>
        <taxon>Portuninae</taxon>
        <taxon>Portunus</taxon>
    </lineage>
</organism>
<name>A0A5B7IAF4_PORTR</name>
<comment type="caution">
    <text evidence="2">The sequence shown here is derived from an EMBL/GenBank/DDBJ whole genome shotgun (WGS) entry which is preliminary data.</text>
</comment>
<protein>
    <recommendedName>
        <fullName evidence="1">Ig-like domain-containing protein</fullName>
    </recommendedName>
</protein>
<dbReference type="InterPro" id="IPR007110">
    <property type="entry name" value="Ig-like_dom"/>
</dbReference>
<gene>
    <name evidence="2" type="ORF">E2C01_075320</name>
</gene>
<dbReference type="EMBL" id="VSRR010054853">
    <property type="protein sequence ID" value="MPC80732.1"/>
    <property type="molecule type" value="Genomic_DNA"/>
</dbReference>
<proteinExistence type="predicted"/>
<dbReference type="Proteomes" id="UP000324222">
    <property type="component" value="Unassembled WGS sequence"/>
</dbReference>
<dbReference type="PROSITE" id="PS50835">
    <property type="entry name" value="IG_LIKE"/>
    <property type="match status" value="1"/>
</dbReference>
<evidence type="ECO:0000313" key="2">
    <source>
        <dbReference type="EMBL" id="MPC80732.1"/>
    </source>
</evidence>
<evidence type="ECO:0000259" key="1">
    <source>
        <dbReference type="PROSITE" id="PS50835"/>
    </source>
</evidence>
<evidence type="ECO:0000313" key="3">
    <source>
        <dbReference type="Proteomes" id="UP000324222"/>
    </source>
</evidence>
<accession>A0A5B7IAF4</accession>
<reference evidence="2 3" key="1">
    <citation type="submission" date="2019-05" db="EMBL/GenBank/DDBJ databases">
        <title>Another draft genome of Portunus trituberculatus and its Hox gene families provides insights of decapod evolution.</title>
        <authorList>
            <person name="Jeong J.-H."/>
            <person name="Song I."/>
            <person name="Kim S."/>
            <person name="Choi T."/>
            <person name="Kim D."/>
            <person name="Ryu S."/>
            <person name="Kim W."/>
        </authorList>
    </citation>
    <scope>NUCLEOTIDE SEQUENCE [LARGE SCALE GENOMIC DNA]</scope>
    <source>
        <tissue evidence="2">Muscle</tissue>
    </source>
</reference>
<keyword evidence="3" id="KW-1185">Reference proteome</keyword>
<dbReference type="AlphaFoldDB" id="A0A5B7IAF4"/>
<feature type="domain" description="Ig-like" evidence="1">
    <location>
        <begin position="25"/>
        <end position="77"/>
    </location>
</feature>
<sequence>MVIHISIWDRSLFKASVEYPTRDAPRCAVAPALRGVALLERTNITCAVDADPVNVSFNWTFNNSLRRDQDQTLPSSR</sequence>
<dbReference type="OrthoDB" id="6371899at2759"/>